<organism evidence="1 2">
    <name type="scientific">Yersinia mollaretii (strain ATCC 43969 / DSM 18520 / CIP 103324 / CNY 7263 / WAIP 204)</name>
    <dbReference type="NCBI Taxonomy" id="349967"/>
    <lineage>
        <taxon>Bacteria</taxon>
        <taxon>Pseudomonadati</taxon>
        <taxon>Pseudomonadota</taxon>
        <taxon>Gammaproteobacteria</taxon>
        <taxon>Enterobacterales</taxon>
        <taxon>Yersiniaceae</taxon>
        <taxon>Yersinia</taxon>
    </lineage>
</organism>
<keyword evidence="2" id="KW-1185">Reference proteome</keyword>
<evidence type="ECO:0000313" key="1">
    <source>
        <dbReference type="EMBL" id="EEQ08748.1"/>
    </source>
</evidence>
<accession>A0ABM9Y4V8</accession>
<proteinExistence type="predicted"/>
<dbReference type="EMBL" id="AALD02000071">
    <property type="protein sequence ID" value="EEQ08748.1"/>
    <property type="molecule type" value="Genomic_DNA"/>
</dbReference>
<dbReference type="Proteomes" id="UP000003027">
    <property type="component" value="Unassembled WGS sequence"/>
</dbReference>
<sequence>MLALLHDSRVKRRWRYDEFLGRHSSFRGRKSELIARKIFITLSI</sequence>
<comment type="caution">
    <text evidence="1">The sequence shown here is derived from an EMBL/GenBank/DDBJ whole genome shotgun (WGS) entry which is preliminary data.</text>
</comment>
<gene>
    <name evidence="1" type="ORF">ymoll0001_5970</name>
</gene>
<evidence type="ECO:0000313" key="2">
    <source>
        <dbReference type="Proteomes" id="UP000003027"/>
    </source>
</evidence>
<name>A0ABM9Y4V8_YERMW</name>
<protein>
    <submittedName>
        <fullName evidence="1">Uncharacterized protein</fullName>
    </submittedName>
</protein>
<reference evidence="1" key="1">
    <citation type="submission" date="2008-12" db="EMBL/GenBank/DDBJ databases">
        <title>Annotation of the Yersinia mollaretii ATCC 43969 genome.</title>
        <authorList>
            <person name="Read T.D."/>
            <person name="Akmal A."/>
            <person name="Bishop-Lilly K."/>
            <person name="Chen P.E."/>
            <person name="Cook C."/>
            <person name="Kiley M.P."/>
            <person name="Lentz S."/>
            <person name="Mateczun A."/>
            <person name="Nagarajan N."/>
            <person name="Nolan N."/>
            <person name="Osborne B.I."/>
            <person name="Pop M."/>
            <person name="Sozhamannan S."/>
            <person name="Stewart A.C."/>
            <person name="Sulakvelidze A."/>
            <person name="Thomason B."/>
            <person name="Willner K."/>
            <person name="Zwick M.E."/>
        </authorList>
    </citation>
    <scope>NUCLEOTIDE SEQUENCE [LARGE SCALE GENOMIC DNA]</scope>
    <source>
        <strain evidence="1">ATCC 43969</strain>
    </source>
</reference>